<proteinExistence type="predicted"/>
<feature type="compositionally biased region" description="Acidic residues" evidence="2">
    <location>
        <begin position="251"/>
        <end position="261"/>
    </location>
</feature>
<name>A0A139HBF3_9PEZI</name>
<feature type="compositionally biased region" description="Basic and acidic residues" evidence="2">
    <location>
        <begin position="237"/>
        <end position="249"/>
    </location>
</feature>
<protein>
    <submittedName>
        <fullName evidence="3">Uncharacterized protein</fullName>
    </submittedName>
</protein>
<gene>
    <name evidence="3" type="ORF">AC578_5899</name>
</gene>
<feature type="compositionally biased region" description="Basic and acidic residues" evidence="2">
    <location>
        <begin position="305"/>
        <end position="314"/>
    </location>
</feature>
<evidence type="ECO:0000256" key="2">
    <source>
        <dbReference type="SAM" id="MobiDB-lite"/>
    </source>
</evidence>
<reference evidence="3 4" key="1">
    <citation type="submission" date="2015-07" db="EMBL/GenBank/DDBJ databases">
        <title>Comparative genomics of the Sigatoka disease complex on banana suggests a link between parallel evolutionary changes in Pseudocercospora fijiensis and Pseudocercospora eumusae and increased virulence on the banana host.</title>
        <authorList>
            <person name="Chang T.-C."/>
            <person name="Salvucci A."/>
            <person name="Crous P.W."/>
            <person name="Stergiopoulos I."/>
        </authorList>
    </citation>
    <scope>NUCLEOTIDE SEQUENCE [LARGE SCALE GENOMIC DNA]</scope>
    <source>
        <strain evidence="3 4">CBS 114824</strain>
    </source>
</reference>
<dbReference type="OrthoDB" id="10555654at2759"/>
<feature type="region of interest" description="Disordered" evidence="2">
    <location>
        <begin position="1"/>
        <end position="32"/>
    </location>
</feature>
<sequence length="752" mass="83369">MARRRFSGCMGARARSKARQKNGPDAHCDNPGDSMDMIFESANNDPKRSINLYRDLYKNALSIQPQLRPPPEQLHQLFKNIYYDPAVTERNLRAQVRLVQNDKFLWSKELEGCFLYLHFGDSGLTRTFLRELRELAEMRHKDSDDHALTWEQALELLKRAQSRRHAGQCNNGTSTALEWQPSDCKIARAIAEEELGFVERPIETARKRGERKTSEEATPSQPDGGEEGDGDYVTRQGGHEDADQDKGECEGNGDGEEEMDIEQARGSGAGTGDVDEEPSPDDDLDPAGDSFDQEFGSILINSDPRGPELGETPKRASPSSNFKILSSPSRDSTSTRAHQTPVPFTGDNDETDFELTVMIRSPSQSPAAKKRRLLNSKSTPSSQSTMSDATRLEAACAFLLHFASTSRVTVTMHSHARAVMVSSTAPRTAVPAASTPPLFLALIAPPPHLPTSDLDSRWLLAQASNHERTSFTLRTPHVLCDPPPPATTAITLDHARATLAAVLDRGDGEGNIECRQEWFLYEPVDYNSRNDDGFISSLAAATCLMTDTDLPKHISFFAWEGALGAANNVHGRVSEVRRAVQLPVLPLLPTLEIPAEYCGDLLEGCLEKYSNRLTGCEQYEAILEHYLSQLRLIRECATSSAAHVDSMPAQASTERLDQRIAKLEELLALCDSDDEEAARYQQNLAKLKEQKAASQNEDRRKRLENLTSWIAISIQEADIEKSAVERSKKKLQTSLRNGRGLLSSMIAKLEDR</sequence>
<feature type="compositionally biased region" description="Low complexity" evidence="2">
    <location>
        <begin position="376"/>
        <end position="387"/>
    </location>
</feature>
<comment type="caution">
    <text evidence="3">The sequence shown here is derived from an EMBL/GenBank/DDBJ whole genome shotgun (WGS) entry which is preliminary data.</text>
</comment>
<feature type="compositionally biased region" description="Basic and acidic residues" evidence="2">
    <location>
        <begin position="201"/>
        <end position="215"/>
    </location>
</feature>
<dbReference type="Proteomes" id="UP000070133">
    <property type="component" value="Unassembled WGS sequence"/>
</dbReference>
<accession>A0A139HBF3</accession>
<evidence type="ECO:0000313" key="4">
    <source>
        <dbReference type="Proteomes" id="UP000070133"/>
    </source>
</evidence>
<keyword evidence="4" id="KW-1185">Reference proteome</keyword>
<keyword evidence="1" id="KW-0175">Coiled coil</keyword>
<dbReference type="EMBL" id="LFZN01000086">
    <property type="protein sequence ID" value="KXS99765.1"/>
    <property type="molecule type" value="Genomic_DNA"/>
</dbReference>
<organism evidence="3 4">
    <name type="scientific">Pseudocercospora eumusae</name>
    <dbReference type="NCBI Taxonomy" id="321146"/>
    <lineage>
        <taxon>Eukaryota</taxon>
        <taxon>Fungi</taxon>
        <taxon>Dikarya</taxon>
        <taxon>Ascomycota</taxon>
        <taxon>Pezizomycotina</taxon>
        <taxon>Dothideomycetes</taxon>
        <taxon>Dothideomycetidae</taxon>
        <taxon>Mycosphaerellales</taxon>
        <taxon>Mycosphaerellaceae</taxon>
        <taxon>Pseudocercospora</taxon>
    </lineage>
</organism>
<feature type="compositionally biased region" description="Polar residues" evidence="2">
    <location>
        <begin position="317"/>
        <end position="338"/>
    </location>
</feature>
<feature type="region of interest" description="Disordered" evidence="2">
    <location>
        <begin position="201"/>
        <end position="387"/>
    </location>
</feature>
<evidence type="ECO:0000256" key="1">
    <source>
        <dbReference type="SAM" id="Coils"/>
    </source>
</evidence>
<dbReference type="AlphaFoldDB" id="A0A139HBF3"/>
<feature type="compositionally biased region" description="Acidic residues" evidence="2">
    <location>
        <begin position="273"/>
        <end position="286"/>
    </location>
</feature>
<evidence type="ECO:0000313" key="3">
    <source>
        <dbReference type="EMBL" id="KXS99765.1"/>
    </source>
</evidence>
<feature type="coiled-coil region" evidence="1">
    <location>
        <begin position="663"/>
        <end position="734"/>
    </location>
</feature>